<evidence type="ECO:0000256" key="1">
    <source>
        <dbReference type="ARBA" id="ARBA00009580"/>
    </source>
</evidence>
<dbReference type="EMBL" id="CP002869">
    <property type="protein sequence ID" value="AEI43136.1"/>
    <property type="molecule type" value="Genomic_DNA"/>
</dbReference>
<dbReference type="RefSeq" id="WP_013918289.1">
    <property type="nucleotide sequence ID" value="NC_015690.1"/>
</dbReference>
<dbReference type="InterPro" id="IPR029021">
    <property type="entry name" value="Prot-tyrosine_phosphatase-like"/>
</dbReference>
<evidence type="ECO:0000313" key="2">
    <source>
        <dbReference type="EMBL" id="AEI43136.1"/>
    </source>
</evidence>
<proteinExistence type="inferred from homology"/>
<name>F8FBT5_PAEMK</name>
<dbReference type="HOGENOM" id="CLU_057546_0_0_9"/>
<dbReference type="KEGG" id="pms:KNP414_04606"/>
<dbReference type="SUPFAM" id="SSF52799">
    <property type="entry name" value="(Phosphotyrosine protein) phosphatases II"/>
    <property type="match status" value="1"/>
</dbReference>
<dbReference type="InterPro" id="IPR026893">
    <property type="entry name" value="Tyr/Ser_Pase_IphP-type"/>
</dbReference>
<dbReference type="PANTHER" id="PTHR31126:SF1">
    <property type="entry name" value="TYROSINE SPECIFIC PROTEIN PHOSPHATASES DOMAIN-CONTAINING PROTEIN"/>
    <property type="match status" value="1"/>
</dbReference>
<comment type="similarity">
    <text evidence="1">Belongs to the protein-tyrosine phosphatase family.</text>
</comment>
<dbReference type="Proteomes" id="UP000006620">
    <property type="component" value="Chromosome"/>
</dbReference>
<protein>
    <submittedName>
        <fullName evidence="2">Protein tyrosine/serine phosphatase</fullName>
    </submittedName>
</protein>
<dbReference type="Pfam" id="PF13350">
    <property type="entry name" value="Y_phosphatase3"/>
    <property type="match status" value="1"/>
</dbReference>
<organism evidence="2 3">
    <name type="scientific">Paenibacillus mucilaginosus (strain KNP414)</name>
    <dbReference type="NCBI Taxonomy" id="1036673"/>
    <lineage>
        <taxon>Bacteria</taxon>
        <taxon>Bacillati</taxon>
        <taxon>Bacillota</taxon>
        <taxon>Bacilli</taxon>
        <taxon>Bacillales</taxon>
        <taxon>Paenibacillaceae</taxon>
        <taxon>Paenibacillus</taxon>
    </lineage>
</organism>
<gene>
    <name evidence="2" type="ordered locus">KNP414_04606</name>
</gene>
<reference evidence="3" key="1">
    <citation type="submission" date="2011-06" db="EMBL/GenBank/DDBJ databases">
        <title>Complete genome sequence of Paenibacillus mucilaginosus KNP414.</title>
        <authorList>
            <person name="Wang J."/>
            <person name="Hu S."/>
            <person name="Hu X."/>
            <person name="Zhang B."/>
            <person name="Dong D."/>
            <person name="Zhang S."/>
            <person name="Zhao K."/>
            <person name="Wu D."/>
        </authorList>
    </citation>
    <scope>NUCLEOTIDE SEQUENCE [LARGE SCALE GENOMIC DNA]</scope>
    <source>
        <strain evidence="3">KNP414</strain>
    </source>
</reference>
<dbReference type="PANTHER" id="PTHR31126">
    <property type="entry name" value="TYROSINE-PROTEIN PHOSPHATASE"/>
    <property type="match status" value="1"/>
</dbReference>
<reference evidence="2 3" key="2">
    <citation type="journal article" date="2013" name="Genome Announc.">
        <title>Genome Sequence of Growth-Improving Paenibacillus mucilaginosus Strain KNP414.</title>
        <authorList>
            <person name="Lu J.J."/>
            <person name="Wang J.F."/>
            <person name="Hu X.F."/>
        </authorList>
    </citation>
    <scope>NUCLEOTIDE SEQUENCE [LARGE SCALE GENOMIC DNA]</scope>
    <source>
        <strain evidence="2 3">KNP414</strain>
    </source>
</reference>
<evidence type="ECO:0000313" key="3">
    <source>
        <dbReference type="Proteomes" id="UP000006620"/>
    </source>
</evidence>
<accession>F8FBT5</accession>
<dbReference type="Gene3D" id="3.90.190.10">
    <property type="entry name" value="Protein tyrosine phosphatase superfamily"/>
    <property type="match status" value="1"/>
</dbReference>
<dbReference type="AlphaFoldDB" id="F8FBT5"/>
<dbReference type="PATRIC" id="fig|1036673.3.peg.4236"/>
<sequence length="267" mass="29403">MTHYAIDPVSRIIPYQGANNFRDMGGYETEDGRRVKYGLFFRSAELHGLTENDLLHLHTLGIRTVLDYRHEQEAALKPDPAIAGAVYECIPAFAADLPIAAAQSHTMEELLGGAQTGGFGPEMLAGFYAKLPFGNASYRRLMDLIQEPERLGLLHHCAAGKDRTGVGSALILLALGVPEETVMLDYLLTNEGLASFKAEILARIAPALDERALQGFQAIMAAKPEYLNAALEAIKERYGSYEAYFEQEYGLTAERLDALRSYCLETI</sequence>
<dbReference type="GO" id="GO:0004721">
    <property type="term" value="F:phosphoprotein phosphatase activity"/>
    <property type="evidence" value="ECO:0007669"/>
    <property type="project" value="InterPro"/>
</dbReference>